<reference evidence="1" key="2">
    <citation type="submission" date="2020-11" db="EMBL/GenBank/DDBJ databases">
        <authorList>
            <person name="McCartney M.A."/>
            <person name="Auch B."/>
            <person name="Kono T."/>
            <person name="Mallez S."/>
            <person name="Becker A."/>
            <person name="Gohl D.M."/>
            <person name="Silverstein K.A.T."/>
            <person name="Koren S."/>
            <person name="Bechman K.B."/>
            <person name="Herman A."/>
            <person name="Abrahante J.E."/>
            <person name="Garbe J."/>
        </authorList>
    </citation>
    <scope>NUCLEOTIDE SEQUENCE</scope>
    <source>
        <strain evidence="1">Duluth1</strain>
        <tissue evidence="1">Whole animal</tissue>
    </source>
</reference>
<accession>A0A9D4BGD7</accession>
<dbReference type="Proteomes" id="UP000828390">
    <property type="component" value="Unassembled WGS sequence"/>
</dbReference>
<comment type="caution">
    <text evidence="1">The sequence shown here is derived from an EMBL/GenBank/DDBJ whole genome shotgun (WGS) entry which is preliminary data.</text>
</comment>
<sequence>MMTEGPRVILRLPKIRQAIFASPEPMLWFSKKRMELEMPSLEYVNIHTECQNENGVVDKSDEIMQAILRRRIELLVEVALWMRVEGSAVNDLEDICNSMLM</sequence>
<organism evidence="1 2">
    <name type="scientific">Dreissena polymorpha</name>
    <name type="common">Zebra mussel</name>
    <name type="synonym">Mytilus polymorpha</name>
    <dbReference type="NCBI Taxonomy" id="45954"/>
    <lineage>
        <taxon>Eukaryota</taxon>
        <taxon>Metazoa</taxon>
        <taxon>Spiralia</taxon>
        <taxon>Lophotrochozoa</taxon>
        <taxon>Mollusca</taxon>
        <taxon>Bivalvia</taxon>
        <taxon>Autobranchia</taxon>
        <taxon>Heteroconchia</taxon>
        <taxon>Euheterodonta</taxon>
        <taxon>Imparidentia</taxon>
        <taxon>Neoheterodontei</taxon>
        <taxon>Myida</taxon>
        <taxon>Dreissenoidea</taxon>
        <taxon>Dreissenidae</taxon>
        <taxon>Dreissena</taxon>
    </lineage>
</organism>
<reference evidence="1" key="1">
    <citation type="journal article" date="2019" name="bioRxiv">
        <title>The Genome of the Zebra Mussel, Dreissena polymorpha: A Resource for Invasive Species Research.</title>
        <authorList>
            <person name="McCartney M.A."/>
            <person name="Auch B."/>
            <person name="Kono T."/>
            <person name="Mallez S."/>
            <person name="Zhang Y."/>
            <person name="Obille A."/>
            <person name="Becker A."/>
            <person name="Abrahante J.E."/>
            <person name="Garbe J."/>
            <person name="Badalamenti J.P."/>
            <person name="Herman A."/>
            <person name="Mangelson H."/>
            <person name="Liachko I."/>
            <person name="Sullivan S."/>
            <person name="Sone E.D."/>
            <person name="Koren S."/>
            <person name="Silverstein K.A.T."/>
            <person name="Beckman K.B."/>
            <person name="Gohl D.M."/>
        </authorList>
    </citation>
    <scope>NUCLEOTIDE SEQUENCE</scope>
    <source>
        <strain evidence="1">Duluth1</strain>
        <tissue evidence="1">Whole animal</tissue>
    </source>
</reference>
<name>A0A9D4BGD7_DREPO</name>
<dbReference type="AlphaFoldDB" id="A0A9D4BGD7"/>
<dbReference type="EMBL" id="JAIWYP010000016">
    <property type="protein sequence ID" value="KAH3694495.1"/>
    <property type="molecule type" value="Genomic_DNA"/>
</dbReference>
<keyword evidence="2" id="KW-1185">Reference proteome</keyword>
<protein>
    <submittedName>
        <fullName evidence="1">Uncharacterized protein</fullName>
    </submittedName>
</protein>
<evidence type="ECO:0000313" key="2">
    <source>
        <dbReference type="Proteomes" id="UP000828390"/>
    </source>
</evidence>
<evidence type="ECO:0000313" key="1">
    <source>
        <dbReference type="EMBL" id="KAH3694495.1"/>
    </source>
</evidence>
<proteinExistence type="predicted"/>
<gene>
    <name evidence="1" type="ORF">DPMN_081935</name>
</gene>